<dbReference type="RefSeq" id="WP_095643315.1">
    <property type="nucleotide sequence ID" value="NZ_LMVP01000046.1"/>
</dbReference>
<evidence type="ECO:0000259" key="1">
    <source>
        <dbReference type="Pfam" id="PF07752"/>
    </source>
</evidence>
<name>A0A2A2HWU9_9EURY</name>
<comment type="caution">
    <text evidence="2">The sequence shown here is derived from an EMBL/GenBank/DDBJ whole genome shotgun (WGS) entry which is preliminary data.</text>
</comment>
<keyword evidence="3" id="KW-1185">Reference proteome</keyword>
<organism evidence="2 3">
    <name type="scientific">Methanosarcina spelaei</name>
    <dbReference type="NCBI Taxonomy" id="1036679"/>
    <lineage>
        <taxon>Archaea</taxon>
        <taxon>Methanobacteriati</taxon>
        <taxon>Methanobacteriota</taxon>
        <taxon>Stenosarchaea group</taxon>
        <taxon>Methanomicrobia</taxon>
        <taxon>Methanosarcinales</taxon>
        <taxon>Methanosarcinaceae</taxon>
        <taxon>Methanosarcina</taxon>
    </lineage>
</organism>
<dbReference type="Gene3D" id="2.60.98.40">
    <property type="match status" value="2"/>
</dbReference>
<dbReference type="OrthoDB" id="137508at2157"/>
<dbReference type="NCBIfam" id="TIGR01567">
    <property type="entry name" value="S_layer_rel_Mac"/>
    <property type="match status" value="1"/>
</dbReference>
<feature type="domain" description="S-layer family duplication" evidence="1">
    <location>
        <begin position="39"/>
        <end position="211"/>
    </location>
</feature>
<dbReference type="Proteomes" id="UP000218164">
    <property type="component" value="Unassembled WGS sequence"/>
</dbReference>
<evidence type="ECO:0000313" key="2">
    <source>
        <dbReference type="EMBL" id="PAV13882.1"/>
    </source>
</evidence>
<proteinExistence type="predicted"/>
<protein>
    <recommendedName>
        <fullName evidence="1">S-layer family duplication domain-containing protein</fullName>
    </recommendedName>
</protein>
<dbReference type="InterPro" id="IPR006457">
    <property type="entry name" value="S_layer-rel_Mac"/>
</dbReference>
<accession>A0A2A2HWU9</accession>
<sequence>MKNHTAILLAALVVLTVFAAGTASATDTASSNNSTYNVVYADYKCESWSDEQYPVIDLFGDKYVPLFNDSENIRDLHVNKLARLVLDSNETYTFKNNEKLNLGNGYALEAKKIDIDNETVWLEFTKDGKFVASQNISVNTGENNKTWNVTLDNVEGENNIVVMKVYVNQLFAGVENNIVRIDGVWLIDYANARTLNIGDKLGDFTLKEITSGVDKSNLRGLVFKNDMNNSSVTCNIVGTNYKCSSWSNEQYPLIRLFEENYVPLFANNSSIWQSNIDKLAKLVLDSNETYTLEPKENLDLGHGYALEAKKIDIVNETVLLELTRNGQHVAEKNISISSEDNKTWNIALDNVQGENDTVVMKVHVKQLFVGTEKSIVWIDGIWLIDYANARTLNIGDKLEGFTLEKIIGGVDEADPGSLTFESVPASNCSAPSDSEKVSAKFTNKSMESSILWCKEFWGYISMKSKQTFC</sequence>
<dbReference type="EMBL" id="LMVP01000046">
    <property type="protein sequence ID" value="PAV13882.1"/>
    <property type="molecule type" value="Genomic_DNA"/>
</dbReference>
<gene>
    <name evidence="2" type="ORF">ASJ81_03125</name>
</gene>
<feature type="domain" description="S-layer family duplication" evidence="1">
    <location>
        <begin position="235"/>
        <end position="406"/>
    </location>
</feature>
<reference evidence="2 3" key="1">
    <citation type="journal article" date="2017" name="BMC Genomics">
        <title>Genomic analysis of methanogenic archaea reveals a shift towards energy conservation.</title>
        <authorList>
            <person name="Gilmore S.P."/>
            <person name="Henske J.K."/>
            <person name="Sexton J.A."/>
            <person name="Solomon K.V."/>
            <person name="Seppala S."/>
            <person name="Yoo J.I."/>
            <person name="Huyett L.M."/>
            <person name="Pressman A."/>
            <person name="Cogan J.Z."/>
            <person name="Kivenson V."/>
            <person name="Peng X."/>
            <person name="Tan Y."/>
            <person name="Valentine D.L."/>
            <person name="O'Malley M.A."/>
        </authorList>
    </citation>
    <scope>NUCLEOTIDE SEQUENCE [LARGE SCALE GENOMIC DNA]</scope>
    <source>
        <strain evidence="2 3">MC-15</strain>
    </source>
</reference>
<evidence type="ECO:0000313" key="3">
    <source>
        <dbReference type="Proteomes" id="UP000218164"/>
    </source>
</evidence>
<dbReference type="Pfam" id="PF07752">
    <property type="entry name" value="S-layer"/>
    <property type="match status" value="2"/>
</dbReference>
<dbReference type="AlphaFoldDB" id="A0A2A2HWU9"/>